<dbReference type="RefSeq" id="WP_119766011.1">
    <property type="nucleotide sequence ID" value="NZ_QYUJ01000014.1"/>
</dbReference>
<dbReference type="EMBL" id="QYUJ01000014">
    <property type="protein sequence ID" value="RJF73277.1"/>
    <property type="molecule type" value="Genomic_DNA"/>
</dbReference>
<dbReference type="Proteomes" id="UP000286287">
    <property type="component" value="Unassembled WGS sequence"/>
</dbReference>
<dbReference type="CDD" id="cd06850">
    <property type="entry name" value="biotinyl_domain"/>
    <property type="match status" value="1"/>
</dbReference>
<dbReference type="FunFam" id="2.40.50.100:FF:000003">
    <property type="entry name" value="Acetyl-CoA carboxylase biotin carboxyl carrier protein"/>
    <property type="match status" value="1"/>
</dbReference>
<keyword evidence="4" id="KW-1185">Reference proteome</keyword>
<dbReference type="Gene3D" id="2.40.50.100">
    <property type="match status" value="1"/>
</dbReference>
<dbReference type="PANTHER" id="PTHR45266:SF3">
    <property type="entry name" value="OXALOACETATE DECARBOXYLASE ALPHA CHAIN"/>
    <property type="match status" value="1"/>
</dbReference>
<dbReference type="PANTHER" id="PTHR45266">
    <property type="entry name" value="OXALOACETATE DECARBOXYLASE ALPHA CHAIN"/>
    <property type="match status" value="1"/>
</dbReference>
<dbReference type="InterPro" id="IPR011053">
    <property type="entry name" value="Single_hybrid_motif"/>
</dbReference>
<evidence type="ECO:0000313" key="4">
    <source>
        <dbReference type="Proteomes" id="UP000286287"/>
    </source>
</evidence>
<dbReference type="InterPro" id="IPR050709">
    <property type="entry name" value="Biotin_Carboxyl_Carrier/Decarb"/>
</dbReference>
<reference evidence="3 4" key="1">
    <citation type="submission" date="2018-09" db="EMBL/GenBank/DDBJ databases">
        <authorList>
            <person name="Zhu H."/>
        </authorList>
    </citation>
    <scope>NUCLEOTIDE SEQUENCE [LARGE SCALE GENOMIC DNA]</scope>
    <source>
        <strain evidence="3 4">K2S05-167</strain>
    </source>
</reference>
<organism evidence="3 4">
    <name type="scientific">Deinococcus cavernae</name>
    <dbReference type="NCBI Taxonomy" id="2320857"/>
    <lineage>
        <taxon>Bacteria</taxon>
        <taxon>Thermotogati</taxon>
        <taxon>Deinococcota</taxon>
        <taxon>Deinococci</taxon>
        <taxon>Deinococcales</taxon>
        <taxon>Deinococcaceae</taxon>
        <taxon>Deinococcus</taxon>
    </lineage>
</organism>
<feature type="domain" description="Lipoyl-binding" evidence="2">
    <location>
        <begin position="45"/>
        <end position="122"/>
    </location>
</feature>
<sequence>MKLKLTINGVVYDVEVEVEEDAPTLGIFPPGGNFGGMGTPAVTPHASPPAASAKGIQAPLAGTVANVLVEVGQAFGAGETLLVLEAMKMETAITAPADGEIAAVRVKKGDSVAGGQVLVELK</sequence>
<name>A0A418VB22_9DEIO</name>
<dbReference type="AlphaFoldDB" id="A0A418VB22"/>
<protein>
    <submittedName>
        <fullName evidence="3">Acetyl-CoA carboxylase biotin carboxyl carrier protein subunit</fullName>
    </submittedName>
</protein>
<dbReference type="Pfam" id="PF00364">
    <property type="entry name" value="Biotin_lipoyl"/>
    <property type="match status" value="1"/>
</dbReference>
<dbReference type="InterPro" id="IPR001882">
    <property type="entry name" value="Biotin_BS"/>
</dbReference>
<keyword evidence="1" id="KW-0092">Biotin</keyword>
<evidence type="ECO:0000313" key="3">
    <source>
        <dbReference type="EMBL" id="RJF73277.1"/>
    </source>
</evidence>
<dbReference type="PROSITE" id="PS50968">
    <property type="entry name" value="BIOTINYL_LIPOYL"/>
    <property type="match status" value="1"/>
</dbReference>
<dbReference type="OrthoDB" id="9812676at2"/>
<dbReference type="SUPFAM" id="SSF51230">
    <property type="entry name" value="Single hybrid motif"/>
    <property type="match status" value="1"/>
</dbReference>
<evidence type="ECO:0000259" key="2">
    <source>
        <dbReference type="PROSITE" id="PS50968"/>
    </source>
</evidence>
<comment type="caution">
    <text evidence="3">The sequence shown here is derived from an EMBL/GenBank/DDBJ whole genome shotgun (WGS) entry which is preliminary data.</text>
</comment>
<dbReference type="InterPro" id="IPR000089">
    <property type="entry name" value="Biotin_lipoyl"/>
</dbReference>
<proteinExistence type="predicted"/>
<accession>A0A418VB22</accession>
<gene>
    <name evidence="3" type="ORF">D3875_18685</name>
</gene>
<dbReference type="PROSITE" id="PS00188">
    <property type="entry name" value="BIOTIN"/>
    <property type="match status" value="1"/>
</dbReference>
<evidence type="ECO:0000256" key="1">
    <source>
        <dbReference type="ARBA" id="ARBA00023267"/>
    </source>
</evidence>